<dbReference type="RefSeq" id="WP_225676216.1">
    <property type="nucleotide sequence ID" value="NZ_JAEDAH010000093.1"/>
</dbReference>
<comment type="pathway">
    <text evidence="1 8">Purine metabolism; guanine degradation; xanthine from guanine: step 1/1.</text>
</comment>
<keyword evidence="4 8" id="KW-0479">Metal-binding</keyword>
<evidence type="ECO:0000256" key="3">
    <source>
        <dbReference type="ARBA" id="ARBA00012781"/>
    </source>
</evidence>
<dbReference type="InterPro" id="IPR051607">
    <property type="entry name" value="Metallo-dep_hydrolases"/>
</dbReference>
<dbReference type="Pfam" id="PF01979">
    <property type="entry name" value="Amidohydro_1"/>
    <property type="match status" value="1"/>
</dbReference>
<keyword evidence="5 8" id="KW-0378">Hydrolase</keyword>
<evidence type="ECO:0000256" key="7">
    <source>
        <dbReference type="NCBIfam" id="TIGR02967"/>
    </source>
</evidence>
<protein>
    <recommendedName>
        <fullName evidence="3 7">Guanine deaminase</fullName>
        <shortName evidence="8">Guanase</shortName>
        <ecNumber evidence="3 7">3.5.4.3</ecNumber>
    </recommendedName>
    <alternativeName>
        <fullName evidence="8">Guanine aminohydrolase</fullName>
    </alternativeName>
</protein>
<dbReference type="EMBL" id="JAEDAH010000093">
    <property type="protein sequence ID" value="MCA6064849.1"/>
    <property type="molecule type" value="Genomic_DNA"/>
</dbReference>
<dbReference type="NCBIfam" id="NF006679">
    <property type="entry name" value="PRK09228.1"/>
    <property type="match status" value="1"/>
</dbReference>
<dbReference type="Gene3D" id="2.30.40.10">
    <property type="entry name" value="Urease, subunit C, domain 1"/>
    <property type="match status" value="1"/>
</dbReference>
<evidence type="ECO:0000256" key="1">
    <source>
        <dbReference type="ARBA" id="ARBA00004984"/>
    </source>
</evidence>
<evidence type="ECO:0000313" key="11">
    <source>
        <dbReference type="Proteomes" id="UP000714380"/>
    </source>
</evidence>
<name>A0ABS7ZSW3_9GAMM</name>
<dbReference type="InterPro" id="IPR011059">
    <property type="entry name" value="Metal-dep_hydrolase_composite"/>
</dbReference>
<comment type="similarity">
    <text evidence="2 8">Belongs to the metallo-dependent hydrolases superfamily. ATZ/TRZ family.</text>
</comment>
<keyword evidence="11" id="KW-1185">Reference proteome</keyword>
<organism evidence="10 11">
    <name type="scientific">Thalassolituus marinus</name>
    <dbReference type="NCBI Taxonomy" id="671053"/>
    <lineage>
        <taxon>Bacteria</taxon>
        <taxon>Pseudomonadati</taxon>
        <taxon>Pseudomonadota</taxon>
        <taxon>Gammaproteobacteria</taxon>
        <taxon>Oceanospirillales</taxon>
        <taxon>Oceanospirillaceae</taxon>
        <taxon>Thalassolituus</taxon>
    </lineage>
</organism>
<dbReference type="GO" id="GO:0008892">
    <property type="term" value="F:guanine deaminase activity"/>
    <property type="evidence" value="ECO:0007669"/>
    <property type="project" value="UniProtKB-EC"/>
</dbReference>
<evidence type="ECO:0000313" key="10">
    <source>
        <dbReference type="EMBL" id="MCA6064849.1"/>
    </source>
</evidence>
<gene>
    <name evidence="10" type="primary">guaD</name>
    <name evidence="10" type="ORF">I9W95_14645</name>
</gene>
<reference evidence="10 11" key="1">
    <citation type="submission" date="2020-12" db="EMBL/GenBank/DDBJ databases">
        <title>Novel Thalassolituus-related marine hydrocarbonoclastic bacteria mediated algae-derived hydrocarbons mineralization in twilight zone of the northern South China Sea.</title>
        <authorList>
            <person name="Dong C."/>
        </authorList>
    </citation>
    <scope>NUCLEOTIDE SEQUENCE [LARGE SCALE GENOMIC DNA]</scope>
    <source>
        <strain evidence="10 11">IMCC1826</strain>
    </source>
</reference>
<feature type="domain" description="Amidohydrolase-related" evidence="9">
    <location>
        <begin position="62"/>
        <end position="419"/>
    </location>
</feature>
<dbReference type="Gene3D" id="3.20.20.140">
    <property type="entry name" value="Metal-dependent hydrolases"/>
    <property type="match status" value="1"/>
</dbReference>
<comment type="catalytic activity">
    <reaction evidence="8">
        <text>guanine + H2O + H(+) = xanthine + NH4(+)</text>
        <dbReference type="Rhea" id="RHEA:14665"/>
        <dbReference type="ChEBI" id="CHEBI:15377"/>
        <dbReference type="ChEBI" id="CHEBI:15378"/>
        <dbReference type="ChEBI" id="CHEBI:16235"/>
        <dbReference type="ChEBI" id="CHEBI:17712"/>
        <dbReference type="ChEBI" id="CHEBI:28938"/>
        <dbReference type="EC" id="3.5.4.3"/>
    </reaction>
</comment>
<dbReference type="SUPFAM" id="SSF51556">
    <property type="entry name" value="Metallo-dependent hydrolases"/>
    <property type="match status" value="1"/>
</dbReference>
<dbReference type="PANTHER" id="PTHR11271:SF6">
    <property type="entry name" value="GUANINE DEAMINASE"/>
    <property type="match status" value="1"/>
</dbReference>
<dbReference type="InterPro" id="IPR032466">
    <property type="entry name" value="Metal_Hydrolase"/>
</dbReference>
<evidence type="ECO:0000256" key="2">
    <source>
        <dbReference type="ARBA" id="ARBA00006745"/>
    </source>
</evidence>
<accession>A0ABS7ZSW3</accession>
<dbReference type="PANTHER" id="PTHR11271">
    <property type="entry name" value="GUANINE DEAMINASE"/>
    <property type="match status" value="1"/>
</dbReference>
<proteinExistence type="inferred from homology"/>
<evidence type="ECO:0000256" key="8">
    <source>
        <dbReference type="RuleBase" id="RU366009"/>
    </source>
</evidence>
<dbReference type="CDD" id="cd01303">
    <property type="entry name" value="GDEase"/>
    <property type="match status" value="1"/>
</dbReference>
<dbReference type="Proteomes" id="UP000714380">
    <property type="component" value="Unassembled WGS sequence"/>
</dbReference>
<comment type="caution">
    <text evidence="10">The sequence shown here is derived from an EMBL/GenBank/DDBJ whole genome shotgun (WGS) entry which is preliminary data.</text>
</comment>
<evidence type="ECO:0000256" key="4">
    <source>
        <dbReference type="ARBA" id="ARBA00022723"/>
    </source>
</evidence>
<dbReference type="EC" id="3.5.4.3" evidence="3 7"/>
<evidence type="ECO:0000259" key="9">
    <source>
        <dbReference type="Pfam" id="PF01979"/>
    </source>
</evidence>
<sequence length="429" mass="47594">MKYQAVRGRLLHFIAQDKPEYFNDGLLVTDADSGTVVACGEAAALLDQYPDISVTQYDNALIMPGLIDTHIHYPQVDVIASYGEQLLDWLNNYTFPTEVNFADPAVATDAAEFFLNELLKNGTTTALVFGTVHKGSVDAFFNVSEKLNTRMICGKVMMNRHAPQALCDSVESSVADTQELIDRWHGNGRQLYAITPRFAITSTEEQLVAAGQLLADNPGVYMQTHLAENLDEIAFVRELFPQRKSYLDVYDHYGLLGERSVFAHCVHLDDEDYQRMNETGSKISFCPTSNLFLGSGLFKLDNQPYPVEVSVATDVGGGTSFSMLQTMNEAYKICQLQGSKLSPLRAFYMMTLGNAKALSLDDKIGNFEAGKEADFVVFDLAGTDLMARRQSICKSLDETLFSLMILGDDRAVAETWVAANKVWSKEESH</sequence>
<dbReference type="SUPFAM" id="SSF51338">
    <property type="entry name" value="Composite domain of metallo-dependent hydrolases"/>
    <property type="match status" value="1"/>
</dbReference>
<evidence type="ECO:0000256" key="6">
    <source>
        <dbReference type="ARBA" id="ARBA00022833"/>
    </source>
</evidence>
<evidence type="ECO:0000256" key="5">
    <source>
        <dbReference type="ARBA" id="ARBA00022801"/>
    </source>
</evidence>
<dbReference type="InterPro" id="IPR014311">
    <property type="entry name" value="Guanine_deaminase"/>
</dbReference>
<comment type="cofactor">
    <cofactor evidence="8">
        <name>Zn(2+)</name>
        <dbReference type="ChEBI" id="CHEBI:29105"/>
    </cofactor>
    <text evidence="8">Binds 1 zinc ion per subunit.</text>
</comment>
<dbReference type="InterPro" id="IPR006680">
    <property type="entry name" value="Amidohydro-rel"/>
</dbReference>
<dbReference type="NCBIfam" id="TIGR02967">
    <property type="entry name" value="guan_deamin"/>
    <property type="match status" value="1"/>
</dbReference>
<comment type="function">
    <text evidence="8">Catalyzes the hydrolytic deamination of guanine, producing xanthine and ammonia.</text>
</comment>
<keyword evidence="6 8" id="KW-0862">Zinc</keyword>